<proteinExistence type="predicted"/>
<dbReference type="PROSITE" id="PS50102">
    <property type="entry name" value="RRM"/>
    <property type="match status" value="1"/>
</dbReference>
<dbReference type="InterPro" id="IPR000504">
    <property type="entry name" value="RRM_dom"/>
</dbReference>
<sequence length="95" mass="10687">MNIYVSNLGFQVTESDLKNLFAKHGQVSSVRVITDKFTGDSRGFAFVEMSSDEEGRKAIQSLNEQEVQGRRISVSVAREKTQNSGFTRARSPWKD</sequence>
<keyword evidence="4" id="KW-1185">Reference proteome</keyword>
<dbReference type="InterPro" id="IPR035979">
    <property type="entry name" value="RBD_domain_sf"/>
</dbReference>
<dbReference type="PANTHER" id="PTHR48027">
    <property type="entry name" value="HETEROGENEOUS NUCLEAR RIBONUCLEOPROTEIN 87F-RELATED"/>
    <property type="match status" value="1"/>
</dbReference>
<dbReference type="CDD" id="cd21608">
    <property type="entry name" value="RRM2_NsCP33_like"/>
    <property type="match status" value="1"/>
</dbReference>
<evidence type="ECO:0000256" key="1">
    <source>
        <dbReference type="ARBA" id="ARBA00022884"/>
    </source>
</evidence>
<gene>
    <name evidence="3" type="ORF">QTN47_20060</name>
</gene>
<comment type="caution">
    <text evidence="3">The sequence shown here is derived from an EMBL/GenBank/DDBJ whole genome shotgun (WGS) entry which is preliminary data.</text>
</comment>
<dbReference type="SUPFAM" id="SSF54928">
    <property type="entry name" value="RNA-binding domain, RBD"/>
    <property type="match status" value="1"/>
</dbReference>
<accession>A0ABV3ZIX6</accession>
<evidence type="ECO:0000259" key="2">
    <source>
        <dbReference type="PROSITE" id="PS50102"/>
    </source>
</evidence>
<dbReference type="RefSeq" id="WP_369331220.1">
    <property type="nucleotide sequence ID" value="NZ_JAULBC010000007.1"/>
</dbReference>
<keyword evidence="1" id="KW-0694">RNA-binding</keyword>
<dbReference type="Gene3D" id="3.30.70.330">
    <property type="match status" value="1"/>
</dbReference>
<organism evidence="3 4">
    <name type="scientific">Danxiaibacter flavus</name>
    <dbReference type="NCBI Taxonomy" id="3049108"/>
    <lineage>
        <taxon>Bacteria</taxon>
        <taxon>Pseudomonadati</taxon>
        <taxon>Bacteroidota</taxon>
        <taxon>Chitinophagia</taxon>
        <taxon>Chitinophagales</taxon>
        <taxon>Chitinophagaceae</taxon>
        <taxon>Danxiaibacter</taxon>
    </lineage>
</organism>
<dbReference type="SMART" id="SM00360">
    <property type="entry name" value="RRM"/>
    <property type="match status" value="1"/>
</dbReference>
<dbReference type="Proteomes" id="UP001560573">
    <property type="component" value="Unassembled WGS sequence"/>
</dbReference>
<evidence type="ECO:0000313" key="3">
    <source>
        <dbReference type="EMBL" id="MEX6689812.1"/>
    </source>
</evidence>
<evidence type="ECO:0000313" key="4">
    <source>
        <dbReference type="Proteomes" id="UP001560573"/>
    </source>
</evidence>
<dbReference type="InterPro" id="IPR012677">
    <property type="entry name" value="Nucleotide-bd_a/b_plait_sf"/>
</dbReference>
<name>A0ABV3ZIX6_9BACT</name>
<feature type="domain" description="RRM" evidence="2">
    <location>
        <begin position="1"/>
        <end position="79"/>
    </location>
</feature>
<dbReference type="InterPro" id="IPR048289">
    <property type="entry name" value="RRM2_NsCP33-like"/>
</dbReference>
<reference evidence="3 4" key="1">
    <citation type="submission" date="2023-07" db="EMBL/GenBank/DDBJ databases">
        <authorList>
            <person name="Lian W.-H."/>
        </authorList>
    </citation>
    <scope>NUCLEOTIDE SEQUENCE [LARGE SCALE GENOMIC DNA]</scope>
    <source>
        <strain evidence="3 4">SYSU DXS3180</strain>
    </source>
</reference>
<dbReference type="InterPro" id="IPR052462">
    <property type="entry name" value="SLIRP/GR-RBP-like"/>
</dbReference>
<dbReference type="Pfam" id="PF00076">
    <property type="entry name" value="RRM_1"/>
    <property type="match status" value="1"/>
</dbReference>
<protein>
    <submittedName>
        <fullName evidence="3">RNA-binding protein</fullName>
    </submittedName>
</protein>
<dbReference type="EMBL" id="JAULBC010000007">
    <property type="protein sequence ID" value="MEX6689812.1"/>
    <property type="molecule type" value="Genomic_DNA"/>
</dbReference>